<evidence type="ECO:0000259" key="3">
    <source>
        <dbReference type="PROSITE" id="PS51186"/>
    </source>
</evidence>
<comment type="caution">
    <text evidence="4">The sequence shown here is derived from an EMBL/GenBank/DDBJ whole genome shotgun (WGS) entry which is preliminary data.</text>
</comment>
<evidence type="ECO:0000256" key="2">
    <source>
        <dbReference type="ARBA" id="ARBA00023315"/>
    </source>
</evidence>
<proteinExistence type="predicted"/>
<feature type="domain" description="N-acetyltransferase" evidence="3">
    <location>
        <begin position="25"/>
        <end position="170"/>
    </location>
</feature>
<dbReference type="InterPro" id="IPR050832">
    <property type="entry name" value="Bact_Acetyltransf"/>
</dbReference>
<dbReference type="PROSITE" id="PS51186">
    <property type="entry name" value="GNAT"/>
    <property type="match status" value="1"/>
</dbReference>
<dbReference type="InterPro" id="IPR000182">
    <property type="entry name" value="GNAT_dom"/>
</dbReference>
<dbReference type="AlphaFoldDB" id="A0A5C8KWV9"/>
<dbReference type="EMBL" id="VRTS01000002">
    <property type="protein sequence ID" value="TXK64839.1"/>
    <property type="molecule type" value="Genomic_DNA"/>
</dbReference>
<dbReference type="RefSeq" id="WP_147890759.1">
    <property type="nucleotide sequence ID" value="NZ_VRTS01000002.1"/>
</dbReference>
<evidence type="ECO:0000313" key="4">
    <source>
        <dbReference type="EMBL" id="TXK64839.1"/>
    </source>
</evidence>
<keyword evidence="2" id="KW-0012">Acyltransferase</keyword>
<sequence length="175" mass="19039">MAFPAGAVAPRARWRIIRLHGTDRPLLRDAVADDLPALVALESTFPGDRLSARQYRHHLRSPRARLRVAVSEGRVVGASLLLTRSGSRRARLYSIVVDPACRGRGLGRVLLEDALVQAGRAGCGRLGLEVRADNSGALALYRGLGFTEQQRLPAYYDDGMDGLRLDKATDPDGMP</sequence>
<dbReference type="PANTHER" id="PTHR43877">
    <property type="entry name" value="AMINOALKYLPHOSPHONATE N-ACETYLTRANSFERASE-RELATED-RELATED"/>
    <property type="match status" value="1"/>
</dbReference>
<organism evidence="4 5">
    <name type="scientific">Alkalisalibacterium limincola</name>
    <dbReference type="NCBI Taxonomy" id="2699169"/>
    <lineage>
        <taxon>Bacteria</taxon>
        <taxon>Pseudomonadati</taxon>
        <taxon>Pseudomonadota</taxon>
        <taxon>Gammaproteobacteria</taxon>
        <taxon>Lysobacterales</taxon>
        <taxon>Lysobacteraceae</taxon>
        <taxon>Alkalisalibacterium</taxon>
    </lineage>
</organism>
<keyword evidence="1" id="KW-0808">Transferase</keyword>
<dbReference type="GO" id="GO:0016747">
    <property type="term" value="F:acyltransferase activity, transferring groups other than amino-acyl groups"/>
    <property type="evidence" value="ECO:0007669"/>
    <property type="project" value="InterPro"/>
</dbReference>
<dbReference type="Proteomes" id="UP000321248">
    <property type="component" value="Unassembled WGS sequence"/>
</dbReference>
<dbReference type="InterPro" id="IPR016181">
    <property type="entry name" value="Acyl_CoA_acyltransferase"/>
</dbReference>
<dbReference type="SUPFAM" id="SSF55729">
    <property type="entry name" value="Acyl-CoA N-acyltransferases (Nat)"/>
    <property type="match status" value="1"/>
</dbReference>
<keyword evidence="5" id="KW-1185">Reference proteome</keyword>
<dbReference type="Gene3D" id="3.40.630.30">
    <property type="match status" value="1"/>
</dbReference>
<reference evidence="4 5" key="1">
    <citation type="submission" date="2019-08" db="EMBL/GenBank/DDBJ databases">
        <authorList>
            <person name="Karlyshev A.V."/>
        </authorList>
    </citation>
    <scope>NUCLEOTIDE SEQUENCE [LARGE SCALE GENOMIC DNA]</scope>
    <source>
        <strain evidence="4 5">Alg18-2.2</strain>
    </source>
</reference>
<protein>
    <submittedName>
        <fullName evidence="4">GNAT family N-acetyltransferase</fullName>
    </submittedName>
</protein>
<name>A0A5C8KWV9_9GAMM</name>
<gene>
    <name evidence="4" type="ORF">FU658_03085</name>
</gene>
<dbReference type="CDD" id="cd04301">
    <property type="entry name" value="NAT_SF"/>
    <property type="match status" value="1"/>
</dbReference>
<evidence type="ECO:0000313" key="5">
    <source>
        <dbReference type="Proteomes" id="UP000321248"/>
    </source>
</evidence>
<dbReference type="Pfam" id="PF00583">
    <property type="entry name" value="Acetyltransf_1"/>
    <property type="match status" value="1"/>
</dbReference>
<evidence type="ECO:0000256" key="1">
    <source>
        <dbReference type="ARBA" id="ARBA00022679"/>
    </source>
</evidence>
<accession>A0A5C8KWV9</accession>
<dbReference type="OrthoDB" id="9775804at2"/>